<keyword evidence="3" id="KW-1185">Reference proteome</keyword>
<dbReference type="AlphaFoldDB" id="A0A4D9F611"/>
<evidence type="ECO:0000256" key="1">
    <source>
        <dbReference type="SAM" id="MobiDB-lite"/>
    </source>
</evidence>
<organism evidence="2 3">
    <name type="scientific">Platysternon megacephalum</name>
    <name type="common">big-headed turtle</name>
    <dbReference type="NCBI Taxonomy" id="55544"/>
    <lineage>
        <taxon>Eukaryota</taxon>
        <taxon>Metazoa</taxon>
        <taxon>Chordata</taxon>
        <taxon>Craniata</taxon>
        <taxon>Vertebrata</taxon>
        <taxon>Euteleostomi</taxon>
        <taxon>Archelosauria</taxon>
        <taxon>Testudinata</taxon>
        <taxon>Testudines</taxon>
        <taxon>Cryptodira</taxon>
        <taxon>Durocryptodira</taxon>
        <taxon>Testudinoidea</taxon>
        <taxon>Platysternidae</taxon>
        <taxon>Platysternon</taxon>
    </lineage>
</organism>
<gene>
    <name evidence="2" type="ORF">DR999_PMT03507</name>
</gene>
<proteinExistence type="predicted"/>
<comment type="caution">
    <text evidence="2">The sequence shown here is derived from an EMBL/GenBank/DDBJ whole genome shotgun (WGS) entry which is preliminary data.</text>
</comment>
<evidence type="ECO:0000313" key="2">
    <source>
        <dbReference type="EMBL" id="TFK13084.1"/>
    </source>
</evidence>
<dbReference type="EMBL" id="QXTE01000017">
    <property type="protein sequence ID" value="TFK13084.1"/>
    <property type="molecule type" value="Genomic_DNA"/>
</dbReference>
<evidence type="ECO:0000313" key="3">
    <source>
        <dbReference type="Proteomes" id="UP000297703"/>
    </source>
</evidence>
<protein>
    <submittedName>
        <fullName evidence="2">Myb-binding protein 1A</fullName>
    </submittedName>
</protein>
<accession>A0A4D9F611</accession>
<name>A0A4D9F611_9SAUR</name>
<reference evidence="2 3" key="1">
    <citation type="submission" date="2019-04" db="EMBL/GenBank/DDBJ databases">
        <title>Draft genome of the big-headed turtle Platysternon megacephalum.</title>
        <authorList>
            <person name="Gong S."/>
        </authorList>
    </citation>
    <scope>NUCLEOTIDE SEQUENCE [LARGE SCALE GENOMIC DNA]</scope>
    <source>
        <strain evidence="2">DO16091913</strain>
        <tissue evidence="2">Muscle</tissue>
    </source>
</reference>
<dbReference type="Proteomes" id="UP000297703">
    <property type="component" value="Unassembled WGS sequence"/>
</dbReference>
<dbReference type="OrthoDB" id="10653364at2759"/>
<sequence>MLRPARPRSPPAIFLAESPTSREGGTTLRAPSLLRFLCPGPKTNYWEEAAAADLPARRCMALREAASPTPPPLPVAFAVTSLKPIEIFCAVSPPFVQILPSPLLRSPRPLLDAPPRERGQQRLAVASPIPFIRLAAAPAASSAQPWL</sequence>
<feature type="region of interest" description="Disordered" evidence="1">
    <location>
        <begin position="1"/>
        <end position="25"/>
    </location>
</feature>
<reference evidence="2 3" key="2">
    <citation type="submission" date="2019-04" db="EMBL/GenBank/DDBJ databases">
        <title>The genome sequence of big-headed turtle.</title>
        <authorList>
            <person name="Gong S."/>
        </authorList>
    </citation>
    <scope>NUCLEOTIDE SEQUENCE [LARGE SCALE GENOMIC DNA]</scope>
    <source>
        <strain evidence="2">DO16091913</strain>
        <tissue evidence="2">Muscle</tissue>
    </source>
</reference>